<reference evidence="5" key="1">
    <citation type="submission" date="2025-08" db="UniProtKB">
        <authorList>
            <consortium name="RefSeq"/>
        </authorList>
    </citation>
    <scope>IDENTIFICATION</scope>
    <source>
        <strain evidence="5">Ishihara</strain>
        <tissue evidence="5">Whole body</tissue>
    </source>
</reference>
<dbReference type="Pfam" id="PF13561">
    <property type="entry name" value="adh_short_C2"/>
    <property type="match status" value="1"/>
</dbReference>
<name>A0A9J7EHZ3_SPOLT</name>
<keyword evidence="2" id="KW-0472">Membrane</keyword>
<dbReference type="FunFam" id="3.40.50.720:FF:000084">
    <property type="entry name" value="Short-chain dehydrogenase reductase"/>
    <property type="match status" value="1"/>
</dbReference>
<dbReference type="InterPro" id="IPR036291">
    <property type="entry name" value="NAD(P)-bd_dom_sf"/>
</dbReference>
<dbReference type="InterPro" id="IPR002347">
    <property type="entry name" value="SDR_fam"/>
</dbReference>
<dbReference type="Proteomes" id="UP000301870">
    <property type="component" value="Chromosome 25"/>
</dbReference>
<sequence length="272" mass="28950">MSLSRGIQVTANSTLLSKMSLTGKVVLLTGASSGIGAATAVFLSKLGAQLSLTGRNVENLKKVCQECEEPSSIFSIPADLTKESDIEKIVKNTIDHYGKIDVLVNNAGIIETGTIENTSLGQYDRLMNTNVRSIYHLTMLAVPHLIKTKGNIVNISSVNGIRSFPGVLAYNVSKAAVDQFTRCVALELAPKGVRVNCINPGVILTELQKRGGMTEEQYAAFLVRTKETHALGRPGQPDEVAATIAFLASDLASNITGVSVPVDGGRHAMCPR</sequence>
<accession>A0A9J7EHZ3</accession>
<dbReference type="PANTHER" id="PTHR43975">
    <property type="entry name" value="ZGC:101858"/>
    <property type="match status" value="1"/>
</dbReference>
<evidence type="ECO:0000256" key="1">
    <source>
        <dbReference type="ARBA" id="ARBA00023002"/>
    </source>
</evidence>
<dbReference type="AlphaFoldDB" id="A0A9J7EHZ3"/>
<dbReference type="PRINTS" id="PR00081">
    <property type="entry name" value="GDHRDH"/>
</dbReference>
<dbReference type="InterPro" id="IPR020904">
    <property type="entry name" value="Sc_DH/Rdtase_CS"/>
</dbReference>
<dbReference type="GeneID" id="111357448"/>
<dbReference type="PRINTS" id="PR00080">
    <property type="entry name" value="SDRFAMILY"/>
</dbReference>
<dbReference type="InterPro" id="IPR057326">
    <property type="entry name" value="KR_dom"/>
</dbReference>
<gene>
    <name evidence="5" type="primary">LOC111357448</name>
</gene>
<keyword evidence="2" id="KW-1133">Transmembrane helix</keyword>
<evidence type="ECO:0000313" key="5">
    <source>
        <dbReference type="RefSeq" id="XP_022827919.1"/>
    </source>
</evidence>
<evidence type="ECO:0000313" key="4">
    <source>
        <dbReference type="Proteomes" id="UP000301870"/>
    </source>
</evidence>
<dbReference type="KEGG" id="sliu:111357448"/>
<dbReference type="NCBIfam" id="NF005559">
    <property type="entry name" value="PRK07231.1"/>
    <property type="match status" value="1"/>
</dbReference>
<protein>
    <submittedName>
        <fullName evidence="5">Uncharacterized protein LOC111357448</fullName>
    </submittedName>
</protein>
<dbReference type="SUPFAM" id="SSF51735">
    <property type="entry name" value="NAD(P)-binding Rossmann-fold domains"/>
    <property type="match status" value="1"/>
</dbReference>
<keyword evidence="4" id="KW-1185">Reference proteome</keyword>
<dbReference type="Gene3D" id="3.40.50.720">
    <property type="entry name" value="NAD(P)-binding Rossmann-like Domain"/>
    <property type="match status" value="1"/>
</dbReference>
<evidence type="ECO:0000256" key="2">
    <source>
        <dbReference type="SAM" id="Phobius"/>
    </source>
</evidence>
<keyword evidence="2" id="KW-0812">Transmembrane</keyword>
<dbReference type="GO" id="GO:0016491">
    <property type="term" value="F:oxidoreductase activity"/>
    <property type="evidence" value="ECO:0007669"/>
    <property type="project" value="UniProtKB-KW"/>
</dbReference>
<keyword evidence="1" id="KW-0560">Oxidoreductase</keyword>
<dbReference type="SMART" id="SM00822">
    <property type="entry name" value="PKS_KR"/>
    <property type="match status" value="1"/>
</dbReference>
<feature type="domain" description="Ketoreductase" evidence="3">
    <location>
        <begin position="24"/>
        <end position="201"/>
    </location>
</feature>
<dbReference type="PANTHER" id="PTHR43975:SF2">
    <property type="entry name" value="EG:BACR7A4.14 PROTEIN-RELATED"/>
    <property type="match status" value="1"/>
</dbReference>
<feature type="transmembrane region" description="Helical" evidence="2">
    <location>
        <begin position="21"/>
        <end position="43"/>
    </location>
</feature>
<evidence type="ECO:0000259" key="3">
    <source>
        <dbReference type="SMART" id="SM00822"/>
    </source>
</evidence>
<proteinExistence type="predicted"/>
<dbReference type="GO" id="GO:0006629">
    <property type="term" value="P:lipid metabolic process"/>
    <property type="evidence" value="ECO:0007669"/>
    <property type="project" value="UniProtKB-ARBA"/>
</dbReference>
<dbReference type="PROSITE" id="PS00061">
    <property type="entry name" value="ADH_SHORT"/>
    <property type="match status" value="1"/>
</dbReference>
<dbReference type="RefSeq" id="XP_022827919.1">
    <property type="nucleotide sequence ID" value="XM_022972151.1"/>
</dbReference>
<organism evidence="4 5">
    <name type="scientific">Spodoptera litura</name>
    <name type="common">Asian cotton leafworm</name>
    <dbReference type="NCBI Taxonomy" id="69820"/>
    <lineage>
        <taxon>Eukaryota</taxon>
        <taxon>Metazoa</taxon>
        <taxon>Ecdysozoa</taxon>
        <taxon>Arthropoda</taxon>
        <taxon>Hexapoda</taxon>
        <taxon>Insecta</taxon>
        <taxon>Pterygota</taxon>
        <taxon>Neoptera</taxon>
        <taxon>Endopterygota</taxon>
        <taxon>Lepidoptera</taxon>
        <taxon>Glossata</taxon>
        <taxon>Ditrysia</taxon>
        <taxon>Noctuoidea</taxon>
        <taxon>Noctuidae</taxon>
        <taxon>Amphipyrinae</taxon>
        <taxon>Spodoptera</taxon>
    </lineage>
</organism>
<dbReference type="OrthoDB" id="47007at2759"/>